<feature type="domain" description="DUF7824" evidence="2">
    <location>
        <begin position="435"/>
        <end position="691"/>
    </location>
</feature>
<dbReference type="InterPro" id="IPR056726">
    <property type="entry name" value="DUF7824"/>
</dbReference>
<keyword evidence="5" id="KW-1185">Reference proteome</keyword>
<dbReference type="InterPro" id="IPR056727">
    <property type="entry name" value="DUF7825"/>
</dbReference>
<feature type="domain" description="DUF7825" evidence="3">
    <location>
        <begin position="727"/>
        <end position="899"/>
    </location>
</feature>
<gene>
    <name evidence="4" type="ORF">VJJ08_11350</name>
</gene>
<evidence type="ECO:0000313" key="4">
    <source>
        <dbReference type="EMBL" id="MEB3075882.1"/>
    </source>
</evidence>
<evidence type="ECO:0000259" key="2">
    <source>
        <dbReference type="Pfam" id="PF25148"/>
    </source>
</evidence>
<reference evidence="4 5" key="1">
    <citation type="submission" date="2023-12" db="EMBL/GenBank/DDBJ databases">
        <title>Genomic sequences of Capnocytophaga and Parvimonas strains.</title>
        <authorList>
            <person name="Watt R.M."/>
            <person name="Wang M."/>
            <person name="Yang T."/>
            <person name="Tong W.M."/>
        </authorList>
    </citation>
    <scope>NUCLEOTIDE SEQUENCE [LARGE SCALE GENOMIC DNA]</scope>
    <source>
        <strain evidence="4 5">CCUG 13096</strain>
    </source>
</reference>
<evidence type="ECO:0000259" key="3">
    <source>
        <dbReference type="Pfam" id="PF25149"/>
    </source>
</evidence>
<proteinExistence type="predicted"/>
<evidence type="ECO:0000259" key="1">
    <source>
        <dbReference type="Pfam" id="PF20103"/>
    </source>
</evidence>
<dbReference type="RefSeq" id="WP_323984036.1">
    <property type="nucleotide sequence ID" value="NZ_JAYKBW010000013.1"/>
</dbReference>
<dbReference type="EMBL" id="JAYKBW010000013">
    <property type="protein sequence ID" value="MEB3075882.1"/>
    <property type="molecule type" value="Genomic_DNA"/>
</dbReference>
<dbReference type="Proteomes" id="UP001311730">
    <property type="component" value="Unassembled WGS sequence"/>
</dbReference>
<name>A0ABU5ZDT1_9FLAO</name>
<dbReference type="Pfam" id="PF25149">
    <property type="entry name" value="DUF7825"/>
    <property type="match status" value="1"/>
</dbReference>
<feature type="domain" description="DUF6493" evidence="1">
    <location>
        <begin position="127"/>
        <end position="299"/>
    </location>
</feature>
<evidence type="ECO:0000313" key="5">
    <source>
        <dbReference type="Proteomes" id="UP001311730"/>
    </source>
</evidence>
<accession>A0ABU5ZDT1</accession>
<dbReference type="Pfam" id="PF20103">
    <property type="entry name" value="DUF6493"/>
    <property type="match status" value="1"/>
</dbReference>
<dbReference type="Pfam" id="PF25148">
    <property type="entry name" value="DUF7824"/>
    <property type="match status" value="1"/>
</dbReference>
<dbReference type="InterPro" id="IPR045472">
    <property type="entry name" value="DUF6493"/>
</dbReference>
<sequence length="904" mass="104704">MNKELISALRTENWAEIRRIAFALPEQEKAQIKKQTHNKDWEKIFEEKHLSYEIRYVITYLMMCVCHSVEELLSVEKQLNFTSIKSYHTRIKYPLFFLNSQHPQAFIDFIHTPEGAYMIAGAQQVFEQSPRSFSIEILLALYTEGMIPFNEEIFVKNLYDIEYSRTQEAKVAEVLLQYPELATRVIPHTATYIDYVISGSLEWQKVFTLLCKKNYFPDKSFITSFIEVLLNPWKKNVLDMYCRWIEGLVPSDEELLPSQHTLFALLTLDKSSLINFSMKCIAQISTYPAFDFQAFADNFALCFTVPKIAKSQLIGVEILEKYYQKQALSNRDYREQLAVLFTVPDVKLQEKVASLLTTYFNQEGLPEVIAPYRDYLKIPTPVPPSEGKGANLHQDNNLPSQLADCPPSGKSARAEYVGELEPLTSQIVSTARTLTPITYPLKPEDLLFLLGDCLREPAAHTIDVFLEGLITLQDDFPADWTKSLSPYIKQLTKRVDKEEIPTDVILLGVLRALIERRPLALDPKCRYTWEEFCQKREKLSEKEFEAYTLDYYLGNARQVLPFLFRKGQMVTDFILQHCHLPLLSTPTHLPFYIEAEVLMDKLLQYETQGKAPDLDDLIVACNRLLFKEVSAAAKEKARQLKGVYTPAIQYYLGLTDEICLTEDLLPLWAQITRIKHPDREFPEFENTSAKDILGVVKPYLIGYGWQENKSHKKFVFEHHTKWIGVSYTDLKNAFPYRYYNANGGSSPISTIFEYKLSLNPHYPDAMLCDYISTWVTGNEVREIRNMSVPLEVLLRYDIRVRHSGWLYIGTALLFEKRPSRDLAYEYICQAITRGEDLTYLKTYLAQALAWDFLPITRFIEFLDRPTHDPKIKTFGKDVIALYLEEVKKQDKLPKNHKKLAAFGD</sequence>
<comment type="caution">
    <text evidence="4">The sequence shown here is derived from an EMBL/GenBank/DDBJ whole genome shotgun (WGS) entry which is preliminary data.</text>
</comment>
<protein>
    <submittedName>
        <fullName evidence="4">DUF6493 family protein</fullName>
    </submittedName>
</protein>
<organism evidence="4 5">
    <name type="scientific">Capnocytophaga gingivalis</name>
    <dbReference type="NCBI Taxonomy" id="1017"/>
    <lineage>
        <taxon>Bacteria</taxon>
        <taxon>Pseudomonadati</taxon>
        <taxon>Bacteroidota</taxon>
        <taxon>Flavobacteriia</taxon>
        <taxon>Flavobacteriales</taxon>
        <taxon>Flavobacteriaceae</taxon>
        <taxon>Capnocytophaga</taxon>
    </lineage>
</organism>